<proteinExistence type="predicted"/>
<dbReference type="PANTHER" id="PTHR48125:SF12">
    <property type="entry name" value="AT HOOK TRANSCRIPTION FACTOR FAMILY-RELATED"/>
    <property type="match status" value="1"/>
</dbReference>
<feature type="compositionally biased region" description="Acidic residues" evidence="1">
    <location>
        <begin position="186"/>
        <end position="195"/>
    </location>
</feature>
<feature type="compositionally biased region" description="Low complexity" evidence="1">
    <location>
        <begin position="82"/>
        <end position="98"/>
    </location>
</feature>
<protein>
    <submittedName>
        <fullName evidence="2">Uncharacterized protein</fullName>
    </submittedName>
</protein>
<feature type="compositionally biased region" description="Basic and acidic residues" evidence="1">
    <location>
        <begin position="1"/>
        <end position="16"/>
    </location>
</feature>
<evidence type="ECO:0000256" key="1">
    <source>
        <dbReference type="SAM" id="MobiDB-lite"/>
    </source>
</evidence>
<evidence type="ECO:0000313" key="2">
    <source>
        <dbReference type="EMBL" id="TFJ81202.1"/>
    </source>
</evidence>
<feature type="region of interest" description="Disordered" evidence="1">
    <location>
        <begin position="474"/>
        <end position="534"/>
    </location>
</feature>
<evidence type="ECO:0000313" key="3">
    <source>
        <dbReference type="Proteomes" id="UP000355283"/>
    </source>
</evidence>
<dbReference type="Proteomes" id="UP000355283">
    <property type="component" value="Unassembled WGS sequence"/>
</dbReference>
<feature type="region of interest" description="Disordered" evidence="1">
    <location>
        <begin position="46"/>
        <end position="259"/>
    </location>
</feature>
<accession>A0A4D9CPX7</accession>
<sequence>MDWKELPAHDPRRKAGEGSQGGGNIVIPTSFVCRCPDRLHQKDFTLVLHRPDRPSPCSRRPPPVLPSTLPGPPFSRGVRPNSSPSLSSSRLPLLGVASSPPPTTSSPLSSPALSIPSSPMRWSEKEERVAVAPLKEGQEGLTGGEEDMTRADRHGVVVESEEGETKGQEGVRELGRGVGGEGREGEGEEEEEEREEWGGEGGGRGKEERGSQEGRKVGEGEGEREEKEEIKEGGAQDGREDGGGEASALAEAEGREGDNVLAEVEQQGDIGVGGARTREVASGLNFDAGCLIMDLEVTAAKEAASVAVAAGERDSEGAPGIDVEGRLMDKKEEKEINTFLLFPPSEYSRSPSERTTRQPGPLPSLPPSFPPSLPPSPTALSVPPPYVPPVRPASPAVSAKEEEVPWWTLGGLLDFMVEAALLQPSDLSLMRHHLSSSPKARRALLASYRSFLADTTAVADLMATIAKLALRARREGRKVSVGTQTQRGRGQRSRGKEGSTTDSREEKGEFKHYRDKKRNGEKDGGRPFNLSGSSLPDVEILEHIRAGGCNRQETIVRKPSPPPISPAQVSSSSFLPILSSLNLTPVQLRALRRAIVQEDKHVMQVMREYKATRNVESFRQGLKEMVRVVVLGDEGV</sequence>
<feature type="compositionally biased region" description="Basic and acidic residues" evidence="1">
    <location>
        <begin position="494"/>
        <end position="525"/>
    </location>
</feature>
<reference evidence="2 3" key="1">
    <citation type="submission" date="2019-01" db="EMBL/GenBank/DDBJ databases">
        <title>Nuclear Genome Assembly of the Microalgal Biofuel strain Nannochloropsis salina CCMP1776.</title>
        <authorList>
            <person name="Hovde B."/>
        </authorList>
    </citation>
    <scope>NUCLEOTIDE SEQUENCE [LARGE SCALE GENOMIC DNA]</scope>
    <source>
        <strain evidence="2 3">CCMP1776</strain>
    </source>
</reference>
<organism evidence="2 3">
    <name type="scientific">Nannochloropsis salina CCMP1776</name>
    <dbReference type="NCBI Taxonomy" id="1027361"/>
    <lineage>
        <taxon>Eukaryota</taxon>
        <taxon>Sar</taxon>
        <taxon>Stramenopiles</taxon>
        <taxon>Ochrophyta</taxon>
        <taxon>Eustigmatophyceae</taxon>
        <taxon>Eustigmatales</taxon>
        <taxon>Monodopsidaceae</taxon>
        <taxon>Microchloropsis</taxon>
        <taxon>Microchloropsis salina</taxon>
    </lineage>
</organism>
<keyword evidence="3" id="KW-1185">Reference proteome</keyword>
<name>A0A4D9CPX7_9STRA</name>
<dbReference type="AlphaFoldDB" id="A0A4D9CPX7"/>
<feature type="compositionally biased region" description="Basic and acidic residues" evidence="1">
    <location>
        <begin position="163"/>
        <end position="185"/>
    </location>
</feature>
<dbReference type="EMBL" id="SDOX01000133">
    <property type="protein sequence ID" value="TFJ81202.1"/>
    <property type="molecule type" value="Genomic_DNA"/>
</dbReference>
<feature type="compositionally biased region" description="Basic and acidic residues" evidence="1">
    <location>
        <begin position="147"/>
        <end position="156"/>
    </location>
</feature>
<feature type="compositionally biased region" description="Pro residues" evidence="1">
    <location>
        <begin position="360"/>
        <end position="377"/>
    </location>
</feature>
<feature type="region of interest" description="Disordered" evidence="1">
    <location>
        <begin position="1"/>
        <end position="25"/>
    </location>
</feature>
<comment type="caution">
    <text evidence="2">The sequence shown here is derived from an EMBL/GenBank/DDBJ whole genome shotgun (WGS) entry which is preliminary data.</text>
</comment>
<feature type="compositionally biased region" description="Pro residues" evidence="1">
    <location>
        <begin position="59"/>
        <end position="73"/>
    </location>
</feature>
<dbReference type="PANTHER" id="PTHR48125">
    <property type="entry name" value="LP07818P1"/>
    <property type="match status" value="1"/>
</dbReference>
<gene>
    <name evidence="2" type="ORF">NSK_007470</name>
</gene>
<feature type="compositionally biased region" description="Low complexity" evidence="1">
    <location>
        <begin position="105"/>
        <end position="119"/>
    </location>
</feature>
<feature type="compositionally biased region" description="Basic and acidic residues" evidence="1">
    <location>
        <begin position="203"/>
        <end position="242"/>
    </location>
</feature>
<feature type="region of interest" description="Disordered" evidence="1">
    <location>
        <begin position="341"/>
        <end position="377"/>
    </location>
</feature>